<proteinExistence type="predicted"/>
<feature type="transmembrane region" description="Helical" evidence="1">
    <location>
        <begin position="7"/>
        <end position="27"/>
    </location>
</feature>
<keyword evidence="1" id="KW-1133">Transmembrane helix</keyword>
<feature type="transmembrane region" description="Helical" evidence="1">
    <location>
        <begin position="91"/>
        <end position="109"/>
    </location>
</feature>
<feature type="transmembrane region" description="Helical" evidence="1">
    <location>
        <begin position="33"/>
        <end position="51"/>
    </location>
</feature>
<dbReference type="AlphaFoldDB" id="A0A434ATL8"/>
<evidence type="ECO:0000256" key="1">
    <source>
        <dbReference type="SAM" id="Phobius"/>
    </source>
</evidence>
<protein>
    <submittedName>
        <fullName evidence="2">Uncharacterized protein</fullName>
    </submittedName>
</protein>
<comment type="caution">
    <text evidence="2">The sequence shown here is derived from an EMBL/GenBank/DDBJ whole genome shotgun (WGS) entry which is preliminary data.</text>
</comment>
<keyword evidence="1" id="KW-0472">Membrane</keyword>
<keyword evidence="3" id="KW-1185">Reference proteome</keyword>
<evidence type="ECO:0000313" key="3">
    <source>
        <dbReference type="Proteomes" id="UP000282985"/>
    </source>
</evidence>
<dbReference type="EMBL" id="RJJX01000017">
    <property type="protein sequence ID" value="RUT77662.1"/>
    <property type="molecule type" value="Genomic_DNA"/>
</dbReference>
<accession>A0A434ATL8</accession>
<dbReference type="OrthoDB" id="369870at2"/>
<dbReference type="Proteomes" id="UP000282985">
    <property type="component" value="Unassembled WGS sequence"/>
</dbReference>
<feature type="transmembrane region" description="Helical" evidence="1">
    <location>
        <begin position="63"/>
        <end position="85"/>
    </location>
</feature>
<evidence type="ECO:0000313" key="2">
    <source>
        <dbReference type="EMBL" id="RUT77662.1"/>
    </source>
</evidence>
<keyword evidence="1" id="KW-0812">Transmembrane</keyword>
<reference evidence="2 3" key="1">
    <citation type="submission" date="2018-11" db="EMBL/GenBank/DDBJ databases">
        <title>Parancylomarina longa gen. nov., sp. nov., isolated from sediments of southern Okinawa.</title>
        <authorList>
            <person name="Fu T."/>
        </authorList>
    </citation>
    <scope>NUCLEOTIDE SEQUENCE [LARGE SCALE GENOMIC DNA]</scope>
    <source>
        <strain evidence="2 3">T3-2 S1-C</strain>
    </source>
</reference>
<gene>
    <name evidence="2" type="ORF">DLK05_12085</name>
</gene>
<dbReference type="RefSeq" id="WP_127344228.1">
    <property type="nucleotide sequence ID" value="NZ_RJJX01000017.1"/>
</dbReference>
<sequence>MIETLLLAPLAGIYIIYKMWLGSGALFTISENIYIYLIITGIATTLPLYWFQKEHNEFSYRLLSFMQYLDLSLMLLIGIFVYGETFHHEQAIAFSLIWFALILYSISMIRKTKSIKKKVA</sequence>
<name>A0A434ATL8_9BACT</name>
<organism evidence="2 3">
    <name type="scientific">Ancylomarina longa</name>
    <dbReference type="NCBI Taxonomy" id="2487017"/>
    <lineage>
        <taxon>Bacteria</taxon>
        <taxon>Pseudomonadati</taxon>
        <taxon>Bacteroidota</taxon>
        <taxon>Bacteroidia</taxon>
        <taxon>Marinilabiliales</taxon>
        <taxon>Marinifilaceae</taxon>
        <taxon>Ancylomarina</taxon>
    </lineage>
</organism>